<protein>
    <submittedName>
        <fullName evidence="1">Glycosyl hydrolase</fullName>
    </submittedName>
</protein>
<evidence type="ECO:0000313" key="1">
    <source>
        <dbReference type="EMBL" id="KAK1751737.1"/>
    </source>
</evidence>
<dbReference type="Pfam" id="PF03663">
    <property type="entry name" value="Glyco_hydro_76"/>
    <property type="match status" value="1"/>
</dbReference>
<dbReference type="InterPro" id="IPR005198">
    <property type="entry name" value="Glyco_hydro_76"/>
</dbReference>
<dbReference type="EMBL" id="MU839841">
    <property type="protein sequence ID" value="KAK1751737.1"/>
    <property type="molecule type" value="Genomic_DNA"/>
</dbReference>
<dbReference type="PANTHER" id="PTHR47791">
    <property type="entry name" value="MEIOTICALLY UP-REGULATED GENE 191 PROTEIN"/>
    <property type="match status" value="1"/>
</dbReference>
<sequence length="330" mass="37450">MNSLYNETEGRWSPEIAWWLSGYALQDIVDYMYKTGSRRYMSIARHTIELQKEPLPWWPQGGGYFRADSTDDTGCKALALIRMYDLTHDDQYLNISVLDETYMYQYWTDDECAGGLYQDIRNRAYKNAISNELYILLAASLYNRILPENTTYLTRAEAAWQWFNASGMINADSLVNDGLAETADGVCFNNRGTTWTYNQGVILGALVELWRATGDDRYLSEARRIADAVVITHNSTLTQDGILTEPCDGGESLCNNDQQIFKGIFARYLADLSNVVPGDPYREFLVRNARSAFERARNETGFYDVSWKGPFRNATLGTQASAASLFISLI</sequence>
<dbReference type="GO" id="GO:0016787">
    <property type="term" value="F:hydrolase activity"/>
    <property type="evidence" value="ECO:0007669"/>
    <property type="project" value="UniProtKB-KW"/>
</dbReference>
<keyword evidence="1" id="KW-0378">Hydrolase</keyword>
<proteinExistence type="predicted"/>
<evidence type="ECO:0000313" key="2">
    <source>
        <dbReference type="Proteomes" id="UP001239445"/>
    </source>
</evidence>
<dbReference type="Proteomes" id="UP001239445">
    <property type="component" value="Unassembled WGS sequence"/>
</dbReference>
<dbReference type="PANTHER" id="PTHR47791:SF3">
    <property type="entry name" value="MEIOTICALLY UP-REGULATED GENE 191 PROTEIN"/>
    <property type="match status" value="1"/>
</dbReference>
<dbReference type="SUPFAM" id="SSF48208">
    <property type="entry name" value="Six-hairpin glycosidases"/>
    <property type="match status" value="1"/>
</dbReference>
<reference evidence="1" key="1">
    <citation type="submission" date="2023-06" db="EMBL/GenBank/DDBJ databases">
        <title>Genome-scale phylogeny and comparative genomics of the fungal order Sordariales.</title>
        <authorList>
            <consortium name="Lawrence Berkeley National Laboratory"/>
            <person name="Hensen N."/>
            <person name="Bonometti L."/>
            <person name="Westerberg I."/>
            <person name="Brannstrom I.O."/>
            <person name="Guillou S."/>
            <person name="Cros-Aarteil S."/>
            <person name="Calhoun S."/>
            <person name="Haridas S."/>
            <person name="Kuo A."/>
            <person name="Mondo S."/>
            <person name="Pangilinan J."/>
            <person name="Riley R."/>
            <person name="Labutti K."/>
            <person name="Andreopoulos B."/>
            <person name="Lipzen A."/>
            <person name="Chen C."/>
            <person name="Yanf M."/>
            <person name="Daum C."/>
            <person name="Ng V."/>
            <person name="Clum A."/>
            <person name="Steindorff A."/>
            <person name="Ohm R."/>
            <person name="Martin F."/>
            <person name="Silar P."/>
            <person name="Natvig D."/>
            <person name="Lalanne C."/>
            <person name="Gautier V."/>
            <person name="Ament-Velasquez S.L."/>
            <person name="Kruys A."/>
            <person name="Hutchinson M.I."/>
            <person name="Powell A.J."/>
            <person name="Barry K."/>
            <person name="Miller A.N."/>
            <person name="Grigoriev I.V."/>
            <person name="Debuchy R."/>
            <person name="Gladieux P."/>
            <person name="Thoren M.H."/>
            <person name="Johannesson H."/>
        </authorList>
    </citation>
    <scope>NUCLEOTIDE SEQUENCE</scope>
    <source>
        <strain evidence="1">PSN4</strain>
    </source>
</reference>
<accession>A0AAJ0F315</accession>
<dbReference type="Gene3D" id="1.50.10.20">
    <property type="match status" value="1"/>
</dbReference>
<comment type="caution">
    <text evidence="1">The sequence shown here is derived from an EMBL/GenBank/DDBJ whole genome shotgun (WGS) entry which is preliminary data.</text>
</comment>
<dbReference type="AlphaFoldDB" id="A0AAJ0F315"/>
<name>A0AAJ0F315_9PEZI</name>
<dbReference type="InterPro" id="IPR008928">
    <property type="entry name" value="6-hairpin_glycosidase_sf"/>
</dbReference>
<keyword evidence="2" id="KW-1185">Reference proteome</keyword>
<dbReference type="InterPro" id="IPR053169">
    <property type="entry name" value="MUG_Protein"/>
</dbReference>
<dbReference type="GO" id="GO:0005975">
    <property type="term" value="P:carbohydrate metabolic process"/>
    <property type="evidence" value="ECO:0007669"/>
    <property type="project" value="InterPro"/>
</dbReference>
<organism evidence="1 2">
    <name type="scientific">Echria macrotheca</name>
    <dbReference type="NCBI Taxonomy" id="438768"/>
    <lineage>
        <taxon>Eukaryota</taxon>
        <taxon>Fungi</taxon>
        <taxon>Dikarya</taxon>
        <taxon>Ascomycota</taxon>
        <taxon>Pezizomycotina</taxon>
        <taxon>Sordariomycetes</taxon>
        <taxon>Sordariomycetidae</taxon>
        <taxon>Sordariales</taxon>
        <taxon>Schizotheciaceae</taxon>
        <taxon>Echria</taxon>
    </lineage>
</organism>
<gene>
    <name evidence="1" type="ORF">QBC47DRAFT_307514</name>
</gene>